<evidence type="ECO:0000259" key="2">
    <source>
        <dbReference type="PROSITE" id="PS51737"/>
    </source>
</evidence>
<dbReference type="Gene3D" id="3.90.1750.20">
    <property type="entry name" value="Putative Large Serine Recombinase, Chain B, Domain 2"/>
    <property type="match status" value="1"/>
</dbReference>
<sequence>MAAYCRVSTELEEQQSSYENQMRYYSDFIQSNPSYELVDIYADEGLSGTSTKKRSEFNRMIEDCKAGKIDRILVKSISRFARNTLDCIRFVRELKELGVGITFEKENIDSLDAKGEVLLTILSSLAQDESRSISENATWGIRKRFERGINRQNTTKFMGYDKDEDGNLIINEEQAKVVRRIFRMFLMGQTPESIARRLNNEEVAGWSGKANWYPSSIQKMLHNERYKGDLLLQKTVTVDFLNKKRTENNGHANQYYVEGNHEPIIEPWIWDATQLEFERREAFKQTHEIKNYAQNIESNPFSSKVFCGVCGSAFARKHWTTTQGKRAVWQCSSRYKKKGVLGCTNSHIDEETLQKAYLMAMHELSVHGQECEMKWQKSIKIGTPLERYKALLLQEALGDNCNEFNPEWMVGLLEKIDVGKVVLVRFVDGTEVTL</sequence>
<dbReference type="PANTHER" id="PTHR30461">
    <property type="entry name" value="DNA-INVERTASE FROM LAMBDOID PROPHAGE"/>
    <property type="match status" value="1"/>
</dbReference>
<reference evidence="3 4" key="1">
    <citation type="submission" date="2019-06" db="EMBL/GenBank/DDBJ databases">
        <title>Comprehensive assessment of Oxford Nanopore MinION sequencing for bacterial characterization and routine diagnosis.</title>
        <authorList>
            <person name="Tan S."/>
            <person name="Dvorak C.M.T."/>
            <person name="Gebhart C."/>
            <person name="Estrada A."/>
            <person name="Marthaler D.G."/>
            <person name="Murtaugh M.P."/>
        </authorList>
    </citation>
    <scope>NUCLEOTIDE SEQUENCE [LARGE SCALE GENOMIC DNA]</scope>
    <source>
        <strain evidence="3 4">2017UMN1435.21</strain>
    </source>
</reference>
<dbReference type="Pfam" id="PF00239">
    <property type="entry name" value="Resolvase"/>
    <property type="match status" value="1"/>
</dbReference>
<dbReference type="Proteomes" id="UP000315224">
    <property type="component" value="Unassembled WGS sequence"/>
</dbReference>
<protein>
    <submittedName>
        <fullName evidence="3">Recombinase family protein</fullName>
    </submittedName>
</protein>
<dbReference type="PANTHER" id="PTHR30461:SF23">
    <property type="entry name" value="DNA RECOMBINASE-RELATED"/>
    <property type="match status" value="1"/>
</dbReference>
<dbReference type="InterPro" id="IPR006119">
    <property type="entry name" value="Resolv_N"/>
</dbReference>
<dbReference type="InterPro" id="IPR038109">
    <property type="entry name" value="DNA_bind_recomb_sf"/>
</dbReference>
<dbReference type="SMART" id="SM00857">
    <property type="entry name" value="Resolvase"/>
    <property type="match status" value="1"/>
</dbReference>
<evidence type="ECO:0000313" key="4">
    <source>
        <dbReference type="Proteomes" id="UP000315224"/>
    </source>
</evidence>
<dbReference type="GO" id="GO:0000150">
    <property type="term" value="F:DNA strand exchange activity"/>
    <property type="evidence" value="ECO:0007669"/>
    <property type="project" value="InterPro"/>
</dbReference>
<dbReference type="InterPro" id="IPR025827">
    <property type="entry name" value="Zn_ribbon_recom_dom"/>
</dbReference>
<comment type="caution">
    <text evidence="3">The sequence shown here is derived from an EMBL/GenBank/DDBJ whole genome shotgun (WGS) entry which is preliminary data.</text>
</comment>
<dbReference type="RefSeq" id="WP_079397095.1">
    <property type="nucleotide sequence ID" value="NZ_CEEK01000003.1"/>
</dbReference>
<gene>
    <name evidence="3" type="ORF">FH692_06110</name>
</gene>
<dbReference type="PROSITE" id="PS51736">
    <property type="entry name" value="RECOMBINASES_3"/>
    <property type="match status" value="1"/>
</dbReference>
<dbReference type="EMBL" id="VIEK01000008">
    <property type="protein sequence ID" value="TQE88507.1"/>
    <property type="molecule type" value="Genomic_DNA"/>
</dbReference>
<dbReference type="Pfam" id="PF13408">
    <property type="entry name" value="Zn_ribbon_recom"/>
    <property type="match status" value="1"/>
</dbReference>
<dbReference type="CDD" id="cd00338">
    <property type="entry name" value="Ser_Recombinase"/>
    <property type="match status" value="1"/>
</dbReference>
<feature type="domain" description="Resolvase/invertase-type recombinase catalytic" evidence="1">
    <location>
        <begin position="1"/>
        <end position="148"/>
    </location>
</feature>
<dbReference type="Gene3D" id="3.40.50.1390">
    <property type="entry name" value="Resolvase, N-terminal catalytic domain"/>
    <property type="match status" value="1"/>
</dbReference>
<dbReference type="Pfam" id="PF07508">
    <property type="entry name" value="Recombinase"/>
    <property type="match status" value="1"/>
</dbReference>
<dbReference type="InterPro" id="IPR050639">
    <property type="entry name" value="SSR_resolvase"/>
</dbReference>
<dbReference type="GO" id="GO:0003677">
    <property type="term" value="F:DNA binding"/>
    <property type="evidence" value="ECO:0007669"/>
    <property type="project" value="InterPro"/>
</dbReference>
<accession>A0A540UVQ8</accession>
<dbReference type="AlphaFoldDB" id="A0A540UVQ8"/>
<dbReference type="SUPFAM" id="SSF53041">
    <property type="entry name" value="Resolvase-like"/>
    <property type="match status" value="1"/>
</dbReference>
<dbReference type="InterPro" id="IPR036162">
    <property type="entry name" value="Resolvase-like_N_sf"/>
</dbReference>
<feature type="domain" description="Recombinase" evidence="2">
    <location>
        <begin position="157"/>
        <end position="283"/>
    </location>
</feature>
<dbReference type="PROSITE" id="PS51737">
    <property type="entry name" value="RECOMBINASE_DNA_BIND"/>
    <property type="match status" value="1"/>
</dbReference>
<name>A0A540UVQ8_STRSU</name>
<evidence type="ECO:0000313" key="3">
    <source>
        <dbReference type="EMBL" id="TQE88507.1"/>
    </source>
</evidence>
<dbReference type="InterPro" id="IPR011109">
    <property type="entry name" value="DNA_bind_recombinase_dom"/>
</dbReference>
<evidence type="ECO:0000259" key="1">
    <source>
        <dbReference type="PROSITE" id="PS51736"/>
    </source>
</evidence>
<proteinExistence type="predicted"/>
<organism evidence="3 4">
    <name type="scientific">Streptococcus suis</name>
    <dbReference type="NCBI Taxonomy" id="1307"/>
    <lineage>
        <taxon>Bacteria</taxon>
        <taxon>Bacillati</taxon>
        <taxon>Bacillota</taxon>
        <taxon>Bacilli</taxon>
        <taxon>Lactobacillales</taxon>
        <taxon>Streptococcaceae</taxon>
        <taxon>Streptococcus</taxon>
    </lineage>
</organism>